<dbReference type="AlphaFoldDB" id="A0A2N9IEQ1"/>
<gene>
    <name evidence="1" type="ORF">FSB_LOCUS50422</name>
</gene>
<accession>A0A2N9IEQ1</accession>
<evidence type="ECO:0000313" key="1">
    <source>
        <dbReference type="EMBL" id="SPD22540.1"/>
    </source>
</evidence>
<proteinExistence type="predicted"/>
<organism evidence="1">
    <name type="scientific">Fagus sylvatica</name>
    <name type="common">Beechnut</name>
    <dbReference type="NCBI Taxonomy" id="28930"/>
    <lineage>
        <taxon>Eukaryota</taxon>
        <taxon>Viridiplantae</taxon>
        <taxon>Streptophyta</taxon>
        <taxon>Embryophyta</taxon>
        <taxon>Tracheophyta</taxon>
        <taxon>Spermatophyta</taxon>
        <taxon>Magnoliopsida</taxon>
        <taxon>eudicotyledons</taxon>
        <taxon>Gunneridae</taxon>
        <taxon>Pentapetalae</taxon>
        <taxon>rosids</taxon>
        <taxon>fabids</taxon>
        <taxon>Fagales</taxon>
        <taxon>Fagaceae</taxon>
        <taxon>Fagus</taxon>
    </lineage>
</organism>
<reference evidence="1" key="1">
    <citation type="submission" date="2018-02" db="EMBL/GenBank/DDBJ databases">
        <authorList>
            <person name="Cohen D.B."/>
            <person name="Kent A.D."/>
        </authorList>
    </citation>
    <scope>NUCLEOTIDE SEQUENCE</scope>
</reference>
<dbReference type="EMBL" id="OIVN01005447">
    <property type="protein sequence ID" value="SPD22540.1"/>
    <property type="molecule type" value="Genomic_DNA"/>
</dbReference>
<sequence>MRSLAPDLAVGGCRRGGGHGLGAEDAVDCWVAFRFRCCRHDL</sequence>
<protein>
    <submittedName>
        <fullName evidence="1">Uncharacterized protein</fullName>
    </submittedName>
</protein>
<name>A0A2N9IEQ1_FAGSY</name>